<evidence type="ECO:0000259" key="6">
    <source>
        <dbReference type="PROSITE" id="PS50888"/>
    </source>
</evidence>
<sequence>KQRRTSSSGLTLEQKKTNHIMSENRRRNQIRSSFDRLVELVPQLDSTESRSEYAILTKTANYIVQLRKENERLEQL</sequence>
<dbReference type="GeneID" id="30178859"/>
<evidence type="ECO:0000313" key="8">
    <source>
        <dbReference type="Proteomes" id="UP000094455"/>
    </source>
</evidence>
<reference evidence="7 8" key="1">
    <citation type="journal article" date="2016" name="Proc. Natl. Acad. Sci. U.S.A.">
        <title>Comparative genomics of biotechnologically important yeasts.</title>
        <authorList>
            <person name="Riley R."/>
            <person name="Haridas S."/>
            <person name="Wolfe K.H."/>
            <person name="Lopes M.R."/>
            <person name="Hittinger C.T."/>
            <person name="Goeker M."/>
            <person name="Salamov A.A."/>
            <person name="Wisecaver J.H."/>
            <person name="Long T.M."/>
            <person name="Calvey C.H."/>
            <person name="Aerts A.L."/>
            <person name="Barry K.W."/>
            <person name="Choi C."/>
            <person name="Clum A."/>
            <person name="Coughlan A.Y."/>
            <person name="Deshpande S."/>
            <person name="Douglass A.P."/>
            <person name="Hanson S.J."/>
            <person name="Klenk H.-P."/>
            <person name="LaButti K.M."/>
            <person name="Lapidus A."/>
            <person name="Lindquist E.A."/>
            <person name="Lipzen A.M."/>
            <person name="Meier-Kolthoff J.P."/>
            <person name="Ohm R.A."/>
            <person name="Otillar R.P."/>
            <person name="Pangilinan J.L."/>
            <person name="Peng Y."/>
            <person name="Rokas A."/>
            <person name="Rosa C.A."/>
            <person name="Scheuner C."/>
            <person name="Sibirny A.A."/>
            <person name="Slot J.C."/>
            <person name="Stielow J.B."/>
            <person name="Sun H."/>
            <person name="Kurtzman C.P."/>
            <person name="Blackwell M."/>
            <person name="Grigoriev I.V."/>
            <person name="Jeffries T.W."/>
        </authorList>
    </citation>
    <scope>NUCLEOTIDE SEQUENCE [LARGE SCALE GENOMIC DNA]</scope>
    <source>
        <strain evidence="7 8">NRRL Y-2026</strain>
    </source>
</reference>
<evidence type="ECO:0000256" key="1">
    <source>
        <dbReference type="ARBA" id="ARBA00004123"/>
    </source>
</evidence>
<protein>
    <recommendedName>
        <fullName evidence="6">BHLH domain-containing protein</fullName>
    </recommendedName>
</protein>
<dbReference type="RefSeq" id="XP_019016052.1">
    <property type="nucleotide sequence ID" value="XM_019162172.1"/>
</dbReference>
<dbReference type="EMBL" id="KV454005">
    <property type="protein sequence ID" value="ODQ44939.1"/>
    <property type="molecule type" value="Genomic_DNA"/>
</dbReference>
<feature type="non-terminal residue" evidence="7">
    <location>
        <position position="1"/>
    </location>
</feature>
<evidence type="ECO:0000256" key="4">
    <source>
        <dbReference type="ARBA" id="ARBA00023163"/>
    </source>
</evidence>
<keyword evidence="5" id="KW-0539">Nucleus</keyword>
<comment type="subcellular location">
    <subcellularLocation>
        <location evidence="1">Nucleus</location>
    </subcellularLocation>
</comment>
<proteinExistence type="predicted"/>
<dbReference type="PROSITE" id="PS50888">
    <property type="entry name" value="BHLH"/>
    <property type="match status" value="1"/>
</dbReference>
<dbReference type="InterPro" id="IPR011598">
    <property type="entry name" value="bHLH_dom"/>
</dbReference>
<dbReference type="PANTHER" id="PTHR15741">
    <property type="entry name" value="BASIC HELIX-LOOP-HELIX ZIP TRANSCRIPTION FACTOR"/>
    <property type="match status" value="1"/>
</dbReference>
<dbReference type="GO" id="GO:0000981">
    <property type="term" value="F:DNA-binding transcription factor activity, RNA polymerase II-specific"/>
    <property type="evidence" value="ECO:0007669"/>
    <property type="project" value="TreeGrafter"/>
</dbReference>
<dbReference type="Pfam" id="PF23181">
    <property type="entry name" value="bHLH_INO4"/>
    <property type="match status" value="1"/>
</dbReference>
<evidence type="ECO:0000256" key="3">
    <source>
        <dbReference type="ARBA" id="ARBA00023125"/>
    </source>
</evidence>
<feature type="domain" description="BHLH" evidence="6">
    <location>
        <begin position="14"/>
        <end position="66"/>
    </location>
</feature>
<evidence type="ECO:0000313" key="7">
    <source>
        <dbReference type="EMBL" id="ODQ44939.1"/>
    </source>
</evidence>
<dbReference type="GO" id="GO:0000978">
    <property type="term" value="F:RNA polymerase II cis-regulatory region sequence-specific DNA binding"/>
    <property type="evidence" value="ECO:0007669"/>
    <property type="project" value="TreeGrafter"/>
</dbReference>
<evidence type="ECO:0000256" key="2">
    <source>
        <dbReference type="ARBA" id="ARBA00023015"/>
    </source>
</evidence>
<keyword evidence="2" id="KW-0805">Transcription regulation</keyword>
<name>A0A1E3NFN7_9ASCO</name>
<gene>
    <name evidence="7" type="ORF">PICMEDRAFT_20798</name>
</gene>
<keyword evidence="3" id="KW-0238">DNA-binding</keyword>
<dbReference type="PANTHER" id="PTHR15741:SF27">
    <property type="entry name" value="TRANSCRIPTION FACTOR AP-4"/>
    <property type="match status" value="1"/>
</dbReference>
<dbReference type="GO" id="GO:0005634">
    <property type="term" value="C:nucleus"/>
    <property type="evidence" value="ECO:0007669"/>
    <property type="project" value="UniProtKB-SubCell"/>
</dbReference>
<accession>A0A1E3NFN7</accession>
<dbReference type="AlphaFoldDB" id="A0A1E3NFN7"/>
<dbReference type="STRING" id="763406.A0A1E3NFN7"/>
<dbReference type="Proteomes" id="UP000094455">
    <property type="component" value="Unassembled WGS sequence"/>
</dbReference>
<evidence type="ECO:0000256" key="5">
    <source>
        <dbReference type="ARBA" id="ARBA00023242"/>
    </source>
</evidence>
<keyword evidence="4" id="KW-0804">Transcription</keyword>
<dbReference type="InterPro" id="IPR052207">
    <property type="entry name" value="Max-like/E-box_TFs"/>
</dbReference>
<feature type="non-terminal residue" evidence="7">
    <location>
        <position position="76"/>
    </location>
</feature>
<dbReference type="SUPFAM" id="SSF47459">
    <property type="entry name" value="HLH, helix-loop-helix DNA-binding domain"/>
    <property type="match status" value="1"/>
</dbReference>
<dbReference type="InterPro" id="IPR057072">
    <property type="entry name" value="bHLH_INO4"/>
</dbReference>
<dbReference type="SMART" id="SM00353">
    <property type="entry name" value="HLH"/>
    <property type="match status" value="1"/>
</dbReference>
<dbReference type="GO" id="GO:0046983">
    <property type="term" value="F:protein dimerization activity"/>
    <property type="evidence" value="ECO:0007669"/>
    <property type="project" value="InterPro"/>
</dbReference>
<organism evidence="7 8">
    <name type="scientific">Pichia membranifaciens NRRL Y-2026</name>
    <dbReference type="NCBI Taxonomy" id="763406"/>
    <lineage>
        <taxon>Eukaryota</taxon>
        <taxon>Fungi</taxon>
        <taxon>Dikarya</taxon>
        <taxon>Ascomycota</taxon>
        <taxon>Saccharomycotina</taxon>
        <taxon>Pichiomycetes</taxon>
        <taxon>Pichiales</taxon>
        <taxon>Pichiaceae</taxon>
        <taxon>Pichia</taxon>
    </lineage>
</organism>
<dbReference type="Gene3D" id="4.10.280.10">
    <property type="entry name" value="Helix-loop-helix DNA-binding domain"/>
    <property type="match status" value="1"/>
</dbReference>
<dbReference type="InterPro" id="IPR036638">
    <property type="entry name" value="HLH_DNA-bd_sf"/>
</dbReference>
<dbReference type="OrthoDB" id="5778525at2759"/>
<keyword evidence="8" id="KW-1185">Reference proteome</keyword>